<evidence type="ECO:0000256" key="3">
    <source>
        <dbReference type="ARBA" id="ARBA00022664"/>
    </source>
</evidence>
<dbReference type="Pfam" id="PF19244">
    <property type="entry name" value="Poly_A_pol_cat"/>
    <property type="match status" value="1"/>
</dbReference>
<keyword evidence="4" id="KW-0808">Transferase</keyword>
<evidence type="ECO:0000259" key="13">
    <source>
        <dbReference type="Pfam" id="PF19244"/>
    </source>
</evidence>
<name>A0A5K0UA74_9VIRU</name>
<evidence type="ECO:0000256" key="11">
    <source>
        <dbReference type="ARBA" id="ARBA00048830"/>
    </source>
</evidence>
<keyword evidence="5" id="KW-0547">Nucleotide-binding</keyword>
<evidence type="ECO:0000256" key="7">
    <source>
        <dbReference type="ARBA" id="ARBA00022844"/>
    </source>
</evidence>
<protein>
    <recommendedName>
        <fullName evidence="10">Putative poly(A) polymerase catalytic subunit</fullName>
        <ecNumber evidence="2">2.7.7.19</ecNumber>
    </recommendedName>
</protein>
<keyword evidence="7" id="KW-0946">Virion</keyword>
<comment type="caution">
    <text evidence="15">The sequence shown here is derived from an EMBL/GenBank/DDBJ whole genome shotgun (WGS) entry which is preliminary data.</text>
</comment>
<accession>A0A5K0UA74</accession>
<evidence type="ECO:0000256" key="1">
    <source>
        <dbReference type="ARBA" id="ARBA00004328"/>
    </source>
</evidence>
<sequence length="536" mass="62053">MSLYTANDSNLLVEKVEEIIKNADEMTAKIVKPTIDDLWEIIFTVRDFVKEKKRKIYGGFALSKLLEAKDPNDKLYSDDDIKSWDIDFYSPTPIEDAREIANRLHAKGFNYIQAREAQHDETYKVFAETNDSADITYVPRNIYNKIPFVEINGLHLTGPHFMMIDYFRVMTDPLTSYFRLEKTFTRLCTMLKHYPLPRNTSSIDIAPPDRDLDVAFHTVHNFLKNRTSTIVVGMYAYNHLIRESGIADKTKQMKRANAGSRDKDSRSSGATKIDYADVNYYEVITTRYKQDAKDLILALQEKFPSSGATRVTYRENYPFFQYLGYSVDIFFDGDIICRMYHYNSRCTPYFDVPALYFKSKSYDSETGTIRIGTFATLMLYNLINIARARTNNDQNTKNLYYTMISHISEMRAYYLNRTKKTLLDESLFQEFVLRCVGETTTPQMEKAIRIDKKIKAGKRYSWSYNPANERDRNNDGRYVFKNSSGNPINNDKNKKIDLTATATDEDIDDINDEIDSQDGGAHERDDDKSKGGVDVE</sequence>
<comment type="similarity">
    <text evidence="9">Belongs to the poxviridae poly(A) polymerase catalytic subunit family. Highly divergent.</text>
</comment>
<dbReference type="CDD" id="cd20920">
    <property type="entry name" value="polyA_pol_Mimi"/>
    <property type="match status" value="1"/>
</dbReference>
<evidence type="ECO:0000256" key="8">
    <source>
        <dbReference type="ARBA" id="ARBA00023163"/>
    </source>
</evidence>
<comment type="catalytic activity">
    <reaction evidence="11">
        <text>RNA(n) + ATP = RNA(n)-3'-adenine ribonucleotide + diphosphate</text>
        <dbReference type="Rhea" id="RHEA:11332"/>
        <dbReference type="Rhea" id="RHEA-COMP:14527"/>
        <dbReference type="Rhea" id="RHEA-COMP:17347"/>
        <dbReference type="ChEBI" id="CHEBI:30616"/>
        <dbReference type="ChEBI" id="CHEBI:33019"/>
        <dbReference type="ChEBI" id="CHEBI:140395"/>
        <dbReference type="ChEBI" id="CHEBI:173115"/>
        <dbReference type="EC" id="2.7.7.19"/>
    </reaction>
</comment>
<proteinExistence type="inferred from homology"/>
<dbReference type="Pfam" id="PF21649">
    <property type="entry name" value="APMV_polyA_pol_cat_2nd"/>
    <property type="match status" value="1"/>
</dbReference>
<evidence type="ECO:0000256" key="5">
    <source>
        <dbReference type="ARBA" id="ARBA00022741"/>
    </source>
</evidence>
<dbReference type="GO" id="GO:0044423">
    <property type="term" value="C:virion component"/>
    <property type="evidence" value="ECO:0007669"/>
    <property type="project" value="UniProtKB-KW"/>
</dbReference>
<dbReference type="GO" id="GO:0005524">
    <property type="term" value="F:ATP binding"/>
    <property type="evidence" value="ECO:0007669"/>
    <property type="project" value="UniProtKB-KW"/>
</dbReference>
<evidence type="ECO:0000313" key="15">
    <source>
        <dbReference type="EMBL" id="VBB17996.1"/>
    </source>
</evidence>
<evidence type="ECO:0000256" key="6">
    <source>
        <dbReference type="ARBA" id="ARBA00022840"/>
    </source>
</evidence>
<keyword evidence="16" id="KW-1185">Reference proteome</keyword>
<gene>
    <name evidence="15" type="ORF">YASMINEVIRUS_459</name>
</gene>
<organism evidence="15 16">
    <name type="scientific">Yasminevirus sp. GU-2018</name>
    <dbReference type="NCBI Taxonomy" id="2420051"/>
    <lineage>
        <taxon>Viruses</taxon>
        <taxon>Varidnaviria</taxon>
        <taxon>Bamfordvirae</taxon>
        <taxon>Nucleocytoviricota</taxon>
        <taxon>Megaviricetes</taxon>
        <taxon>Imitervirales</taxon>
        <taxon>Mimiviridae</taxon>
        <taxon>Klosneuvirinae</taxon>
        <taxon>Yasminevirus</taxon>
        <taxon>Yasminevirus saudimassiliense</taxon>
    </lineage>
</organism>
<evidence type="ECO:0000313" key="16">
    <source>
        <dbReference type="Proteomes" id="UP000594342"/>
    </source>
</evidence>
<evidence type="ECO:0000256" key="2">
    <source>
        <dbReference type="ARBA" id="ARBA00012388"/>
    </source>
</evidence>
<evidence type="ECO:0000256" key="4">
    <source>
        <dbReference type="ARBA" id="ARBA00022679"/>
    </source>
</evidence>
<dbReference type="InterPro" id="IPR049463">
    <property type="entry name" value="APMV_polyA_pol_cat_2nd"/>
</dbReference>
<evidence type="ECO:0000259" key="14">
    <source>
        <dbReference type="Pfam" id="PF21649"/>
    </source>
</evidence>
<evidence type="ECO:0000256" key="10">
    <source>
        <dbReference type="ARBA" id="ARBA00026159"/>
    </source>
</evidence>
<dbReference type="InterPro" id="IPR045355">
    <property type="entry name" value="PolyA_pol_cat_su"/>
</dbReference>
<feature type="region of interest" description="Disordered" evidence="12">
    <location>
        <begin position="464"/>
        <end position="536"/>
    </location>
</feature>
<keyword evidence="8" id="KW-0804">Transcription</keyword>
<dbReference type="Proteomes" id="UP000594342">
    <property type="component" value="Unassembled WGS sequence"/>
</dbReference>
<feature type="compositionally biased region" description="Acidic residues" evidence="12">
    <location>
        <begin position="503"/>
        <end position="516"/>
    </location>
</feature>
<evidence type="ECO:0000256" key="12">
    <source>
        <dbReference type="SAM" id="MobiDB-lite"/>
    </source>
</evidence>
<evidence type="ECO:0000256" key="9">
    <source>
        <dbReference type="ARBA" id="ARBA00025732"/>
    </source>
</evidence>
<feature type="domain" description="Putative poly(A) polymerase catalytic subunit C-terminal mimivirus" evidence="14">
    <location>
        <begin position="225"/>
        <end position="493"/>
    </location>
</feature>
<reference evidence="15 16" key="1">
    <citation type="submission" date="2018-10" db="EMBL/GenBank/DDBJ databases">
        <authorList>
            <consortium name="IHU Genomes"/>
        </authorList>
    </citation>
    <scope>NUCLEOTIDE SEQUENCE [LARGE SCALE GENOMIC DNA]</scope>
    <source>
        <strain evidence="15 16">A1</strain>
    </source>
</reference>
<dbReference type="EC" id="2.7.7.19" evidence="2"/>
<feature type="domain" description="Poly(A) polymerase catalytic subunit" evidence="13">
    <location>
        <begin position="45"/>
        <end position="176"/>
    </location>
</feature>
<comment type="subcellular location">
    <subcellularLocation>
        <location evidence="1">Virion</location>
    </subcellularLocation>
</comment>
<keyword evidence="6" id="KW-0067">ATP-binding</keyword>
<dbReference type="GO" id="GO:0006397">
    <property type="term" value="P:mRNA processing"/>
    <property type="evidence" value="ECO:0007669"/>
    <property type="project" value="UniProtKB-KW"/>
</dbReference>
<dbReference type="EMBL" id="UPSH01000001">
    <property type="protein sequence ID" value="VBB17996.1"/>
    <property type="molecule type" value="Genomic_DNA"/>
</dbReference>
<keyword evidence="3" id="KW-0507">mRNA processing</keyword>
<feature type="compositionally biased region" description="Basic and acidic residues" evidence="12">
    <location>
        <begin position="520"/>
        <end position="536"/>
    </location>
</feature>
<dbReference type="GO" id="GO:1990817">
    <property type="term" value="F:poly(A) RNA polymerase activity"/>
    <property type="evidence" value="ECO:0007669"/>
    <property type="project" value="UniProtKB-EC"/>
</dbReference>